<dbReference type="STRING" id="151894.SAMN04488524_0596"/>
<dbReference type="RefSeq" id="WP_084236923.1">
    <property type="nucleotide sequence ID" value="NZ_FWXT01000001.1"/>
</dbReference>
<dbReference type="EMBL" id="FWXT01000001">
    <property type="protein sequence ID" value="SMC46094.1"/>
    <property type="molecule type" value="Genomic_DNA"/>
</dbReference>
<accession>A0A1W1ZCE0</accession>
<dbReference type="AlphaFoldDB" id="A0A1W1ZCE0"/>
<evidence type="ECO:0000313" key="1">
    <source>
        <dbReference type="EMBL" id="SMC46094.1"/>
    </source>
</evidence>
<organism evidence="1 2">
    <name type="scientific">Pedobacter africanus</name>
    <dbReference type="NCBI Taxonomy" id="151894"/>
    <lineage>
        <taxon>Bacteria</taxon>
        <taxon>Pseudomonadati</taxon>
        <taxon>Bacteroidota</taxon>
        <taxon>Sphingobacteriia</taxon>
        <taxon>Sphingobacteriales</taxon>
        <taxon>Sphingobacteriaceae</taxon>
        <taxon>Pedobacter</taxon>
    </lineage>
</organism>
<dbReference type="Proteomes" id="UP000192756">
    <property type="component" value="Unassembled WGS sequence"/>
</dbReference>
<protein>
    <submittedName>
        <fullName evidence="1">Uncharacterized protein</fullName>
    </submittedName>
</protein>
<keyword evidence="2" id="KW-1185">Reference proteome</keyword>
<gene>
    <name evidence="1" type="ORF">SAMN04488524_0596</name>
</gene>
<reference evidence="2" key="1">
    <citation type="submission" date="2017-04" db="EMBL/GenBank/DDBJ databases">
        <authorList>
            <person name="Varghese N."/>
            <person name="Submissions S."/>
        </authorList>
    </citation>
    <scope>NUCLEOTIDE SEQUENCE [LARGE SCALE GENOMIC DNA]</scope>
    <source>
        <strain evidence="2">DSM 12126</strain>
    </source>
</reference>
<sequence>MKIEVGKSYVTKNGCIVHIKYNSNEMGFKYNVRPYGGIIEGRGSDFFTETGIYSLDNPNSGFDIEKEL</sequence>
<name>A0A1W1ZCE0_9SPHI</name>
<proteinExistence type="predicted"/>
<evidence type="ECO:0000313" key="2">
    <source>
        <dbReference type="Proteomes" id="UP000192756"/>
    </source>
</evidence>